<dbReference type="PANTHER" id="PTHR36115">
    <property type="entry name" value="PROLINE-RICH ANTIGEN HOMOLOG-RELATED"/>
    <property type="match status" value="1"/>
</dbReference>
<evidence type="ECO:0000313" key="11">
    <source>
        <dbReference type="Proteomes" id="UP000008495"/>
    </source>
</evidence>
<evidence type="ECO:0008006" key="12">
    <source>
        <dbReference type="Google" id="ProtNLM"/>
    </source>
</evidence>
<evidence type="ECO:0000259" key="8">
    <source>
        <dbReference type="Pfam" id="PF06271"/>
    </source>
</evidence>
<dbReference type="Pfam" id="PF10708">
    <property type="entry name" value="DUF2510"/>
    <property type="match status" value="1"/>
</dbReference>
<dbReference type="STRING" id="100225.SAMN05421595_0918"/>
<feature type="compositionally biased region" description="Low complexity" evidence="6">
    <location>
        <begin position="112"/>
        <end position="124"/>
    </location>
</feature>
<evidence type="ECO:0000259" key="9">
    <source>
        <dbReference type="Pfam" id="PF10708"/>
    </source>
</evidence>
<name>K6V4N5_9MICO</name>
<feature type="transmembrane region" description="Helical" evidence="7">
    <location>
        <begin position="256"/>
        <end position="277"/>
    </location>
</feature>
<evidence type="ECO:0000313" key="10">
    <source>
        <dbReference type="EMBL" id="GAB77103.1"/>
    </source>
</evidence>
<feature type="compositionally biased region" description="Gly residues" evidence="6">
    <location>
        <begin position="376"/>
        <end position="386"/>
    </location>
</feature>
<dbReference type="AlphaFoldDB" id="K6V4N5"/>
<dbReference type="eggNOG" id="COG1714">
    <property type="taxonomic scope" value="Bacteria"/>
</dbReference>
<dbReference type="GO" id="GO:0005886">
    <property type="term" value="C:plasma membrane"/>
    <property type="evidence" value="ECO:0007669"/>
    <property type="project" value="UniProtKB-SubCell"/>
</dbReference>
<feature type="domain" description="RDD" evidence="8">
    <location>
        <begin position="196"/>
        <end position="356"/>
    </location>
</feature>
<sequence length="386" mass="40257">MVSPPPGWYDDPANSGRLRYWDGSAWTDQLAEPAGSPETPQEPGASDNVTPGTASSVDTPTDRPADGPLTTSGGDSASSGDVGAASKPGQSGGQEFWPFGSNWGGEQPVPPGKSSSPESTTSAGAAGGDTAGATEDATSVPARPTAVQASEQTQPPSAPEPPSAHQPPPVAPQYVPPPQSIPAQMQPAQQTQSYSLAPWWRRILAFMTDWVLCSLLASPLAAMILSTRWEEVDAWSKATLQASVGRGKFPVPSEGVLALTDVIGVVVVLVYFTYELVGLGKFGTTLGRRMLGIQVVSRAGGALTFDMISRRSAMKVVGRLLTGSPLLSGVGLFLTLFDFGRGLIDRKRCTIHDVLGGTHVVMTVRRPLPQRPHGPVGPGTGRYPGA</sequence>
<keyword evidence="11" id="KW-1185">Reference proteome</keyword>
<keyword evidence="5 7" id="KW-0472">Membrane</keyword>
<dbReference type="OrthoDB" id="5065474at2"/>
<evidence type="ECO:0000256" key="2">
    <source>
        <dbReference type="ARBA" id="ARBA00022475"/>
    </source>
</evidence>
<evidence type="ECO:0000256" key="1">
    <source>
        <dbReference type="ARBA" id="ARBA00004651"/>
    </source>
</evidence>
<organism evidence="10 11">
    <name type="scientific">Austwickia chelonae NBRC 105200</name>
    <dbReference type="NCBI Taxonomy" id="1184607"/>
    <lineage>
        <taxon>Bacteria</taxon>
        <taxon>Bacillati</taxon>
        <taxon>Actinomycetota</taxon>
        <taxon>Actinomycetes</taxon>
        <taxon>Micrococcales</taxon>
        <taxon>Dermatophilaceae</taxon>
        <taxon>Austwickia</taxon>
    </lineage>
</organism>
<keyword evidence="2" id="KW-1003">Cell membrane</keyword>
<comment type="caution">
    <text evidence="10">The sequence shown here is derived from an EMBL/GenBank/DDBJ whole genome shotgun (WGS) entry which is preliminary data.</text>
</comment>
<keyword evidence="3 7" id="KW-0812">Transmembrane</keyword>
<feature type="compositionally biased region" description="Pro residues" evidence="6">
    <location>
        <begin position="156"/>
        <end position="180"/>
    </location>
</feature>
<comment type="subcellular location">
    <subcellularLocation>
        <location evidence="1">Cell membrane</location>
        <topology evidence="1">Multi-pass membrane protein</topology>
    </subcellularLocation>
</comment>
<dbReference type="Pfam" id="PF06271">
    <property type="entry name" value="RDD"/>
    <property type="match status" value="1"/>
</dbReference>
<evidence type="ECO:0000256" key="3">
    <source>
        <dbReference type="ARBA" id="ARBA00022692"/>
    </source>
</evidence>
<dbReference type="InterPro" id="IPR010432">
    <property type="entry name" value="RDD"/>
</dbReference>
<dbReference type="InterPro" id="IPR051791">
    <property type="entry name" value="Pra-immunoreactive"/>
</dbReference>
<gene>
    <name evidence="10" type="ORF">AUCHE_05_00070</name>
</gene>
<feature type="transmembrane region" description="Helical" evidence="7">
    <location>
        <begin position="203"/>
        <end position="225"/>
    </location>
</feature>
<feature type="transmembrane region" description="Helical" evidence="7">
    <location>
        <begin position="320"/>
        <end position="339"/>
    </location>
</feature>
<feature type="domain" description="DUF2510" evidence="9">
    <location>
        <begin position="6"/>
        <end position="37"/>
    </location>
</feature>
<dbReference type="InterPro" id="IPR018929">
    <property type="entry name" value="DUF2510"/>
</dbReference>
<protein>
    <recommendedName>
        <fullName evidence="12">RDD domain-containing protein</fullName>
    </recommendedName>
</protein>
<feature type="region of interest" description="Disordered" evidence="6">
    <location>
        <begin position="366"/>
        <end position="386"/>
    </location>
</feature>
<evidence type="ECO:0000256" key="6">
    <source>
        <dbReference type="SAM" id="MobiDB-lite"/>
    </source>
</evidence>
<dbReference type="EMBL" id="BAGZ01000005">
    <property type="protein sequence ID" value="GAB77103.1"/>
    <property type="molecule type" value="Genomic_DNA"/>
</dbReference>
<evidence type="ECO:0000256" key="5">
    <source>
        <dbReference type="ARBA" id="ARBA00023136"/>
    </source>
</evidence>
<dbReference type="Proteomes" id="UP000008495">
    <property type="component" value="Unassembled WGS sequence"/>
</dbReference>
<proteinExistence type="predicted"/>
<feature type="compositionally biased region" description="Low complexity" evidence="6">
    <location>
        <begin position="72"/>
        <end position="86"/>
    </location>
</feature>
<feature type="region of interest" description="Disordered" evidence="6">
    <location>
        <begin position="1"/>
        <end position="187"/>
    </location>
</feature>
<evidence type="ECO:0000256" key="7">
    <source>
        <dbReference type="SAM" id="Phobius"/>
    </source>
</evidence>
<evidence type="ECO:0000256" key="4">
    <source>
        <dbReference type="ARBA" id="ARBA00022989"/>
    </source>
</evidence>
<reference evidence="10 11" key="1">
    <citation type="submission" date="2012-08" db="EMBL/GenBank/DDBJ databases">
        <title>Whole genome shotgun sequence of Austwickia chelonae NBRC 105200.</title>
        <authorList>
            <person name="Yoshida I."/>
            <person name="Hosoyama A."/>
            <person name="Tsuchikane K."/>
            <person name="Katsumata H."/>
            <person name="Ando Y."/>
            <person name="Ohji S."/>
            <person name="Hamada M."/>
            <person name="Tamura T."/>
            <person name="Yamazoe A."/>
            <person name="Yamazaki S."/>
            <person name="Fujita N."/>
        </authorList>
    </citation>
    <scope>NUCLEOTIDE SEQUENCE [LARGE SCALE GENOMIC DNA]</scope>
    <source>
        <strain evidence="10 11">NBRC 105200</strain>
    </source>
</reference>
<feature type="compositionally biased region" description="Polar residues" evidence="6">
    <location>
        <begin position="47"/>
        <end position="59"/>
    </location>
</feature>
<dbReference type="RefSeq" id="WP_006501855.1">
    <property type="nucleotide sequence ID" value="NZ_BAGZ01000005.1"/>
</dbReference>
<keyword evidence="4 7" id="KW-1133">Transmembrane helix</keyword>
<accession>K6V4N5</accession>